<comment type="caution">
    <text evidence="1">The sequence shown here is derived from an EMBL/GenBank/DDBJ whole genome shotgun (WGS) entry which is preliminary data.</text>
</comment>
<gene>
    <name evidence="1" type="ORF">HNP65_000625</name>
</gene>
<dbReference type="Proteomes" id="UP000555828">
    <property type="component" value="Unassembled WGS sequence"/>
</dbReference>
<reference evidence="1 2" key="1">
    <citation type="submission" date="2020-08" db="EMBL/GenBank/DDBJ databases">
        <title>Genomic Encyclopedia of Type Strains, Phase IV (KMG-IV): sequencing the most valuable type-strain genomes for metagenomic binning, comparative biology and taxonomic classification.</title>
        <authorList>
            <person name="Goeker M."/>
        </authorList>
    </citation>
    <scope>NUCLEOTIDE SEQUENCE [LARGE SCALE GENOMIC DNA]</scope>
    <source>
        <strain evidence="1 2">DSM 13481</strain>
    </source>
</reference>
<keyword evidence="2" id="KW-1185">Reference proteome</keyword>
<dbReference type="AlphaFoldDB" id="A0A841GQS1"/>
<dbReference type="EMBL" id="JACHEX010000001">
    <property type="protein sequence ID" value="MBB6062203.1"/>
    <property type="molecule type" value="Genomic_DNA"/>
</dbReference>
<dbReference type="RefSeq" id="WP_184618906.1">
    <property type="nucleotide sequence ID" value="NZ_JACHEX010000001.1"/>
</dbReference>
<protein>
    <submittedName>
        <fullName evidence="1">Uncharacterized protein</fullName>
    </submittedName>
</protein>
<evidence type="ECO:0000313" key="1">
    <source>
        <dbReference type="EMBL" id="MBB6062203.1"/>
    </source>
</evidence>
<organism evidence="1 2">
    <name type="scientific">Thermosipho japonicus</name>
    <dbReference type="NCBI Taxonomy" id="90323"/>
    <lineage>
        <taxon>Bacteria</taxon>
        <taxon>Thermotogati</taxon>
        <taxon>Thermotogota</taxon>
        <taxon>Thermotogae</taxon>
        <taxon>Thermotogales</taxon>
        <taxon>Fervidobacteriaceae</taxon>
        <taxon>Thermosipho</taxon>
    </lineage>
</organism>
<name>A0A841GQS1_9BACT</name>
<sequence>MKKIVIFFFLFPLTIFSNILGFWVDPFNALYGFSISQNIEFWNIKALLRYDLPVKWEQGFPLLRPEQLNINFELYSETYSVEYGYFHKKIPFYVSVNPYEKNLNIVWGFTGFYGNYSYFNSDIFDFIFREDMYGFALKYNDYRFFFENSTENILGFEYNGIVVYFDRFGLEIALNINNENMGFYFVPVNGNFGFVLKDNENFLFLNDDEVNFKWKWGEIYVVGGFQKEKRQFSIEFSIW</sequence>
<evidence type="ECO:0000313" key="2">
    <source>
        <dbReference type="Proteomes" id="UP000555828"/>
    </source>
</evidence>
<accession>A0A841GQS1</accession>
<proteinExistence type="predicted"/>